<dbReference type="InterPro" id="IPR036013">
    <property type="entry name" value="Band_7/SPFH_dom_sf"/>
</dbReference>
<dbReference type="PIRSF" id="PIRSF005651">
    <property type="entry name" value="HflC"/>
    <property type="match status" value="1"/>
</dbReference>
<evidence type="ECO:0000313" key="8">
    <source>
        <dbReference type="EMBL" id="QED26408.1"/>
    </source>
</evidence>
<keyword evidence="3" id="KW-0812">Transmembrane</keyword>
<dbReference type="EMBL" id="CP042467">
    <property type="protein sequence ID" value="QED26408.1"/>
    <property type="molecule type" value="Genomic_DNA"/>
</dbReference>
<evidence type="ECO:0000256" key="2">
    <source>
        <dbReference type="ARBA" id="ARBA00007862"/>
    </source>
</evidence>
<keyword evidence="9" id="KW-1185">Reference proteome</keyword>
<reference evidence="8 9" key="1">
    <citation type="submission" date="2019-08" db="EMBL/GenBank/DDBJ databases">
        <authorList>
            <person name="Liang Q."/>
        </authorList>
    </citation>
    <scope>NUCLEOTIDE SEQUENCE [LARGE SCALE GENOMIC DNA]</scope>
    <source>
        <strain evidence="8 9">V1718</strain>
    </source>
</reference>
<keyword evidence="8" id="KW-0378">Hydrolase</keyword>
<evidence type="ECO:0000259" key="7">
    <source>
        <dbReference type="SMART" id="SM00244"/>
    </source>
</evidence>
<accession>A0A5B8XN24</accession>
<dbReference type="Gene3D" id="3.30.479.30">
    <property type="entry name" value="Band 7 domain"/>
    <property type="match status" value="1"/>
</dbReference>
<name>A0A5B8XN24_9DELT</name>
<evidence type="ECO:0000256" key="1">
    <source>
        <dbReference type="ARBA" id="ARBA00004370"/>
    </source>
</evidence>
<comment type="similarity">
    <text evidence="2 6">Belongs to the band 7/mec-2 family. HflC subfamily.</text>
</comment>
<evidence type="ECO:0000256" key="4">
    <source>
        <dbReference type="ARBA" id="ARBA00022989"/>
    </source>
</evidence>
<organism evidence="8 9">
    <name type="scientific">Microvenator marinus</name>
    <dbReference type="NCBI Taxonomy" id="2600177"/>
    <lineage>
        <taxon>Bacteria</taxon>
        <taxon>Deltaproteobacteria</taxon>
        <taxon>Bradymonadales</taxon>
        <taxon>Microvenatoraceae</taxon>
        <taxon>Microvenator</taxon>
    </lineage>
</organism>
<dbReference type="InterPro" id="IPR001107">
    <property type="entry name" value="Band_7"/>
</dbReference>
<dbReference type="SMART" id="SM00244">
    <property type="entry name" value="PHB"/>
    <property type="match status" value="1"/>
</dbReference>
<keyword evidence="4" id="KW-1133">Transmembrane helix</keyword>
<dbReference type="OrthoDB" id="9812991at2"/>
<feature type="domain" description="Band 7" evidence="7">
    <location>
        <begin position="20"/>
        <end position="205"/>
    </location>
</feature>
<dbReference type="KEGG" id="bbae:FRD01_03915"/>
<dbReference type="GO" id="GO:0006508">
    <property type="term" value="P:proteolysis"/>
    <property type="evidence" value="ECO:0007669"/>
    <property type="project" value="UniProtKB-KW"/>
</dbReference>
<comment type="function">
    <text evidence="6">HflC and HflK could regulate a protease.</text>
</comment>
<comment type="subcellular location">
    <subcellularLocation>
        <location evidence="1">Membrane</location>
    </subcellularLocation>
</comment>
<proteinExistence type="inferred from homology"/>
<dbReference type="AlphaFoldDB" id="A0A5B8XN24"/>
<evidence type="ECO:0000256" key="5">
    <source>
        <dbReference type="ARBA" id="ARBA00023136"/>
    </source>
</evidence>
<dbReference type="PANTHER" id="PTHR42911:SF1">
    <property type="entry name" value="MODULATOR OF FTSH PROTEASE HFLC"/>
    <property type="match status" value="1"/>
</dbReference>
<protein>
    <recommendedName>
        <fullName evidence="6">Protein HflC</fullName>
    </recommendedName>
</protein>
<dbReference type="PANTHER" id="PTHR42911">
    <property type="entry name" value="MODULATOR OF FTSH PROTEASE HFLC"/>
    <property type="match status" value="1"/>
</dbReference>
<dbReference type="GO" id="GO:0016020">
    <property type="term" value="C:membrane"/>
    <property type="evidence" value="ECO:0007669"/>
    <property type="project" value="UniProtKB-SubCell"/>
</dbReference>
<evidence type="ECO:0000256" key="3">
    <source>
        <dbReference type="ARBA" id="ARBA00022692"/>
    </source>
</evidence>
<dbReference type="GO" id="GO:0008233">
    <property type="term" value="F:peptidase activity"/>
    <property type="evidence" value="ECO:0007669"/>
    <property type="project" value="UniProtKB-KW"/>
</dbReference>
<dbReference type="Proteomes" id="UP000321595">
    <property type="component" value="Chromosome"/>
</dbReference>
<evidence type="ECO:0000313" key="9">
    <source>
        <dbReference type="Proteomes" id="UP000321595"/>
    </source>
</evidence>
<dbReference type="RefSeq" id="WP_146957818.1">
    <property type="nucleotide sequence ID" value="NZ_CP042467.1"/>
</dbReference>
<dbReference type="CDD" id="cd03405">
    <property type="entry name" value="SPFH_HflC"/>
    <property type="match status" value="1"/>
</dbReference>
<dbReference type="InterPro" id="IPR010200">
    <property type="entry name" value="HflC"/>
</dbReference>
<evidence type="ECO:0000256" key="6">
    <source>
        <dbReference type="PIRNR" id="PIRNR005651"/>
    </source>
</evidence>
<keyword evidence="8" id="KW-0645">Protease</keyword>
<sequence length="309" mass="35886">MKKIIGLMIVLVLFLLGWNASTYVVREGEHAIVLQFGKLVGGESEPGLYFRTPFVTNIVKLDKRFLEWNGESNQIPTNDKRFIWVDTYARWRITDPELFFRRVKNQAGAQIRLDDIIDGATRDYVAKHDLLELVRSSNRTLSDVENDPDMRDELDEIKIGRSKITELILADVQKLSSELGVEVVDVRFKRIDYNKEVRNAVFDRMVAERERIANRYKSEGSGEASRIRGEKEYELNRIQSEAERQAEELRGEADAKTVAIYAEAYNQDVEFYQFLRSMESYPKVFDANTTMMLSTDMDYFKYLKSPSGR</sequence>
<gene>
    <name evidence="8" type="primary">hflC</name>
    <name evidence="8" type="ORF">FRD01_03915</name>
</gene>
<dbReference type="NCBIfam" id="TIGR01932">
    <property type="entry name" value="hflC"/>
    <property type="match status" value="1"/>
</dbReference>
<keyword evidence="5" id="KW-0472">Membrane</keyword>
<dbReference type="Pfam" id="PF01145">
    <property type="entry name" value="Band_7"/>
    <property type="match status" value="1"/>
</dbReference>
<dbReference type="SUPFAM" id="SSF117892">
    <property type="entry name" value="Band 7/SPFH domain"/>
    <property type="match status" value="1"/>
</dbReference>